<sequence>MRNDALHRAFDEVPRSDFLPEEVRSHAGVDAPLPLVDGQTNSQPSTVATMLGLLGPQPGHRVLDVGSGSGWTTALLTHLVAPDGFVLGVEIVAELVSSGRAALAPYADGRAEIRRARRDVLGAPEDGPYDRILVSAEADRVPEQLVEQLAEGGVLVVPVAGTMHRIRRTPDGLQNTVHGQYRFVPLL</sequence>
<dbReference type="EMBL" id="QFKX01000001">
    <property type="protein sequence ID" value="PWH07196.1"/>
    <property type="molecule type" value="Genomic_DNA"/>
</dbReference>
<dbReference type="SUPFAM" id="SSF53335">
    <property type="entry name" value="S-adenosyl-L-methionine-dependent methyltransferases"/>
    <property type="match status" value="1"/>
</dbReference>
<dbReference type="GO" id="GO:0005737">
    <property type="term" value="C:cytoplasm"/>
    <property type="evidence" value="ECO:0007669"/>
    <property type="project" value="UniProtKB-SubCell"/>
</dbReference>
<dbReference type="PANTHER" id="PTHR11579">
    <property type="entry name" value="PROTEIN-L-ISOASPARTATE O-METHYLTRANSFERASE"/>
    <property type="match status" value="1"/>
</dbReference>
<proteinExistence type="inferred from homology"/>
<keyword evidence="7 12" id="KW-0808">Transferase</keyword>
<comment type="similarity">
    <text evidence="2">Belongs to the methyltransferase superfamily. L-isoaspartyl/D-aspartyl protein methyltransferase family.</text>
</comment>
<dbReference type="Gene3D" id="3.40.50.150">
    <property type="entry name" value="Vaccinia Virus protein VP39"/>
    <property type="match status" value="1"/>
</dbReference>
<dbReference type="InterPro" id="IPR000682">
    <property type="entry name" value="PCMT"/>
</dbReference>
<dbReference type="CDD" id="cd02440">
    <property type="entry name" value="AdoMet_MTases"/>
    <property type="match status" value="1"/>
</dbReference>
<organism evidence="12 13">
    <name type="scientific">Brachybacterium endophyticum</name>
    <dbReference type="NCBI Taxonomy" id="2182385"/>
    <lineage>
        <taxon>Bacteria</taxon>
        <taxon>Bacillati</taxon>
        <taxon>Actinomycetota</taxon>
        <taxon>Actinomycetes</taxon>
        <taxon>Micrococcales</taxon>
        <taxon>Dermabacteraceae</taxon>
        <taxon>Brachybacterium</taxon>
    </lineage>
</organism>
<comment type="subcellular location">
    <subcellularLocation>
        <location evidence="1">Cytoplasm</location>
    </subcellularLocation>
</comment>
<dbReference type="RefSeq" id="WP_109274080.1">
    <property type="nucleotide sequence ID" value="NZ_QFKX01000001.1"/>
</dbReference>
<evidence type="ECO:0000256" key="5">
    <source>
        <dbReference type="ARBA" id="ARBA00022490"/>
    </source>
</evidence>
<protein>
    <recommendedName>
        <fullName evidence="4">Protein-L-isoaspartate O-methyltransferase</fullName>
        <ecNumber evidence="3">2.1.1.77</ecNumber>
    </recommendedName>
    <alternativeName>
        <fullName evidence="11">L-isoaspartyl protein carboxyl methyltransferase</fullName>
    </alternativeName>
    <alternativeName>
        <fullName evidence="9">Protein L-isoaspartyl methyltransferase</fullName>
    </alternativeName>
    <alternativeName>
        <fullName evidence="10">Protein-beta-aspartate methyltransferase</fullName>
    </alternativeName>
</protein>
<dbReference type="InterPro" id="IPR029063">
    <property type="entry name" value="SAM-dependent_MTases_sf"/>
</dbReference>
<evidence type="ECO:0000256" key="4">
    <source>
        <dbReference type="ARBA" id="ARBA00013346"/>
    </source>
</evidence>
<dbReference type="AlphaFoldDB" id="A0A2U2RMX2"/>
<dbReference type="Pfam" id="PF01135">
    <property type="entry name" value="PCMT"/>
    <property type="match status" value="1"/>
</dbReference>
<dbReference type="Proteomes" id="UP000245590">
    <property type="component" value="Unassembled WGS sequence"/>
</dbReference>
<evidence type="ECO:0000256" key="3">
    <source>
        <dbReference type="ARBA" id="ARBA00011890"/>
    </source>
</evidence>
<evidence type="ECO:0000256" key="8">
    <source>
        <dbReference type="ARBA" id="ARBA00022691"/>
    </source>
</evidence>
<evidence type="ECO:0000313" key="13">
    <source>
        <dbReference type="Proteomes" id="UP000245590"/>
    </source>
</evidence>
<keyword evidence="8" id="KW-0949">S-adenosyl-L-methionine</keyword>
<keyword evidence="6 12" id="KW-0489">Methyltransferase</keyword>
<evidence type="ECO:0000256" key="11">
    <source>
        <dbReference type="ARBA" id="ARBA00031350"/>
    </source>
</evidence>
<evidence type="ECO:0000256" key="10">
    <source>
        <dbReference type="ARBA" id="ARBA00031323"/>
    </source>
</evidence>
<evidence type="ECO:0000256" key="9">
    <source>
        <dbReference type="ARBA" id="ARBA00030757"/>
    </source>
</evidence>
<reference evidence="12 13" key="1">
    <citation type="submission" date="2018-05" db="EMBL/GenBank/DDBJ databases">
        <title>Brachybacterium sp. M1HQ-2T, whole genome shotgun sequence.</title>
        <authorList>
            <person name="Tuo L."/>
        </authorList>
    </citation>
    <scope>NUCLEOTIDE SEQUENCE [LARGE SCALE GENOMIC DNA]</scope>
    <source>
        <strain evidence="12 13">M1HQ-2</strain>
    </source>
</reference>
<comment type="caution">
    <text evidence="12">The sequence shown here is derived from an EMBL/GenBank/DDBJ whole genome shotgun (WGS) entry which is preliminary data.</text>
</comment>
<evidence type="ECO:0000256" key="2">
    <source>
        <dbReference type="ARBA" id="ARBA00005369"/>
    </source>
</evidence>
<dbReference type="EC" id="2.1.1.77" evidence="3"/>
<keyword evidence="5" id="KW-0963">Cytoplasm</keyword>
<evidence type="ECO:0000256" key="1">
    <source>
        <dbReference type="ARBA" id="ARBA00004496"/>
    </source>
</evidence>
<evidence type="ECO:0000313" key="12">
    <source>
        <dbReference type="EMBL" id="PWH07196.1"/>
    </source>
</evidence>
<evidence type="ECO:0000256" key="6">
    <source>
        <dbReference type="ARBA" id="ARBA00022603"/>
    </source>
</evidence>
<dbReference type="OrthoDB" id="4035289at2"/>
<name>A0A2U2RMX2_9MICO</name>
<gene>
    <name evidence="12" type="ORF">DEO23_00580</name>
</gene>
<accession>A0A2U2RMX2</accession>
<dbReference type="GO" id="GO:0032259">
    <property type="term" value="P:methylation"/>
    <property type="evidence" value="ECO:0007669"/>
    <property type="project" value="UniProtKB-KW"/>
</dbReference>
<evidence type="ECO:0000256" key="7">
    <source>
        <dbReference type="ARBA" id="ARBA00022679"/>
    </source>
</evidence>
<dbReference type="PANTHER" id="PTHR11579:SF0">
    <property type="entry name" value="PROTEIN-L-ISOASPARTATE(D-ASPARTATE) O-METHYLTRANSFERASE"/>
    <property type="match status" value="1"/>
</dbReference>
<keyword evidence="13" id="KW-1185">Reference proteome</keyword>
<dbReference type="GO" id="GO:0004719">
    <property type="term" value="F:protein-L-isoaspartate (D-aspartate) O-methyltransferase activity"/>
    <property type="evidence" value="ECO:0007669"/>
    <property type="project" value="UniProtKB-EC"/>
</dbReference>